<reference evidence="1 2" key="1">
    <citation type="submission" date="2017-05" db="EMBL/GenBank/DDBJ databases">
        <title>The Genome Sequence of Tsuchiyaea wingfieldii DSM 27421.</title>
        <authorList>
            <person name="Cuomo C."/>
            <person name="Passer A."/>
            <person name="Billmyre B."/>
            <person name="Heitman J."/>
        </authorList>
    </citation>
    <scope>NUCLEOTIDE SEQUENCE [LARGE SCALE GENOMIC DNA]</scope>
    <source>
        <strain evidence="1 2">DSM 27421</strain>
    </source>
</reference>
<proteinExistence type="predicted"/>
<dbReference type="EMBL" id="NIDF01000107">
    <property type="protein sequence ID" value="TYJ52989.1"/>
    <property type="molecule type" value="Genomic_DNA"/>
</dbReference>
<sequence length="406" mass="45488">MSFSTRVAHTTDILDIIFSHISDGKDLTSLLRTSPLFFGLIAPKLYCSLPISNVLDPLSVVDARGGPYGKTKLLELAQTVVVERAPLQPVDDHWANWDKLPSLPAVETVIIHPADRNARQEGGQDMTLPNNALIQRLCPTTTRLHISTPCVTPGARGVPSMPYLPDLETLVVKANAGEIKELNFVVGGYSGNQEQPYCRNINAVHILLLGDLQISPWGKDFVDERAIMELTLSTNAKLEDNLFHNLCEIAKRIGTRIIIDENLCLWLYNADTVLERLSEWTKRWKVDDMKARVERPFADDREGMPKNGAVGHVFWQTCLKFYEALGDVSARVETEEWYHSAVLAPSPNLVSLRARLAAKTKFPVDTFLGLTEREVEWTLAADMFLGLTEREDVCNLLVELDIPLYE</sequence>
<organism evidence="1 2">
    <name type="scientific">Cryptococcus floricola</name>
    <dbReference type="NCBI Taxonomy" id="2591691"/>
    <lineage>
        <taxon>Eukaryota</taxon>
        <taxon>Fungi</taxon>
        <taxon>Dikarya</taxon>
        <taxon>Basidiomycota</taxon>
        <taxon>Agaricomycotina</taxon>
        <taxon>Tremellomycetes</taxon>
        <taxon>Tremellales</taxon>
        <taxon>Cryptococcaceae</taxon>
        <taxon>Cryptococcus</taxon>
    </lineage>
</organism>
<evidence type="ECO:0000313" key="1">
    <source>
        <dbReference type="EMBL" id="TYJ52989.1"/>
    </source>
</evidence>
<dbReference type="AlphaFoldDB" id="A0A5D3ARX7"/>
<keyword evidence="2" id="KW-1185">Reference proteome</keyword>
<gene>
    <name evidence="1" type="ORF">B9479_006411</name>
</gene>
<protein>
    <submittedName>
        <fullName evidence="1">Uncharacterized protein</fullName>
    </submittedName>
</protein>
<dbReference type="Proteomes" id="UP000322245">
    <property type="component" value="Unassembled WGS sequence"/>
</dbReference>
<name>A0A5D3ARX7_9TREE</name>
<comment type="caution">
    <text evidence="1">The sequence shown here is derived from an EMBL/GenBank/DDBJ whole genome shotgun (WGS) entry which is preliminary data.</text>
</comment>
<accession>A0A5D3ARX7</accession>
<evidence type="ECO:0000313" key="2">
    <source>
        <dbReference type="Proteomes" id="UP000322245"/>
    </source>
</evidence>